<dbReference type="Gramene" id="ONK79976">
    <property type="protein sequence ID" value="ONK79976"/>
    <property type="gene ID" value="A4U43_C01F12440"/>
</dbReference>
<evidence type="ECO:0000313" key="3">
    <source>
        <dbReference type="EMBL" id="ONK79976.1"/>
    </source>
</evidence>
<dbReference type="Proteomes" id="UP000243459">
    <property type="component" value="Chromosome 1"/>
</dbReference>
<evidence type="ECO:0000313" key="4">
    <source>
        <dbReference type="Proteomes" id="UP000243459"/>
    </source>
</evidence>
<dbReference type="AlphaFoldDB" id="A0A5P1FNT5"/>
<protein>
    <recommendedName>
        <fullName evidence="5">Sugar phosphate transporter domain-containing protein</fullName>
    </recommendedName>
</protein>
<accession>A0A5P1FNT5</accession>
<evidence type="ECO:0000256" key="2">
    <source>
        <dbReference type="SAM" id="Phobius"/>
    </source>
</evidence>
<feature type="region of interest" description="Disordered" evidence="1">
    <location>
        <begin position="297"/>
        <end position="317"/>
    </location>
</feature>
<feature type="transmembrane region" description="Helical" evidence="2">
    <location>
        <begin position="242"/>
        <end position="269"/>
    </location>
</feature>
<feature type="compositionally biased region" description="Basic and acidic residues" evidence="1">
    <location>
        <begin position="67"/>
        <end position="79"/>
    </location>
</feature>
<gene>
    <name evidence="3" type="ORF">A4U43_C01F12440</name>
</gene>
<organism evidence="3 4">
    <name type="scientific">Asparagus officinalis</name>
    <name type="common">Garden asparagus</name>
    <dbReference type="NCBI Taxonomy" id="4686"/>
    <lineage>
        <taxon>Eukaryota</taxon>
        <taxon>Viridiplantae</taxon>
        <taxon>Streptophyta</taxon>
        <taxon>Embryophyta</taxon>
        <taxon>Tracheophyta</taxon>
        <taxon>Spermatophyta</taxon>
        <taxon>Magnoliopsida</taxon>
        <taxon>Liliopsida</taxon>
        <taxon>Asparagales</taxon>
        <taxon>Asparagaceae</taxon>
        <taxon>Asparagoideae</taxon>
        <taxon>Asparagus</taxon>
    </lineage>
</organism>
<name>A0A5P1FNT5_ASPOF</name>
<keyword evidence="2" id="KW-0812">Transmembrane</keyword>
<feature type="compositionally biased region" description="Low complexity" evidence="1">
    <location>
        <begin position="299"/>
        <end position="317"/>
    </location>
</feature>
<sequence length="317" mass="33783">MVPTTNPLAPSPDPHRRITTVQVSHTPTHSAMARESNRHDRVTPHRPIKIRSRYPHHPRSKNPLADTKSRNPRDLRQGEGEGEPISLPQAALQDRRASPPSFCISVVVRATLPPLHPRLLQQAIAPPPLLPAVFAFAPAPAAGSRRWSTWLPPPVVLGIVLASNSEPLFHSSLLVCLCSTAGEALKSASRGSSWRPSREAQLHDSADVHGAHRAAILLPLSFYIEGNVAAVTLDKAAGDPRLLWLLFGNATVLGNAKAAVAAVVSVLIFKNPVNVMGIVGFGVTIFGVVLYSEAKKRTNSSNSPSNPNSNASGSAAS</sequence>
<keyword evidence="2" id="KW-0472">Membrane</keyword>
<keyword evidence="2" id="KW-1133">Transmembrane helix</keyword>
<dbReference type="EMBL" id="CM007381">
    <property type="protein sequence ID" value="ONK79976.1"/>
    <property type="molecule type" value="Genomic_DNA"/>
</dbReference>
<evidence type="ECO:0000256" key="1">
    <source>
        <dbReference type="SAM" id="MobiDB-lite"/>
    </source>
</evidence>
<reference evidence="4" key="1">
    <citation type="journal article" date="2017" name="Nat. Commun.">
        <title>The asparagus genome sheds light on the origin and evolution of a young Y chromosome.</title>
        <authorList>
            <person name="Harkess A."/>
            <person name="Zhou J."/>
            <person name="Xu C."/>
            <person name="Bowers J.E."/>
            <person name="Van der Hulst R."/>
            <person name="Ayyampalayam S."/>
            <person name="Mercati F."/>
            <person name="Riccardi P."/>
            <person name="McKain M.R."/>
            <person name="Kakrana A."/>
            <person name="Tang H."/>
            <person name="Ray J."/>
            <person name="Groenendijk J."/>
            <person name="Arikit S."/>
            <person name="Mathioni S.M."/>
            <person name="Nakano M."/>
            <person name="Shan H."/>
            <person name="Telgmann-Rauber A."/>
            <person name="Kanno A."/>
            <person name="Yue Z."/>
            <person name="Chen H."/>
            <person name="Li W."/>
            <person name="Chen Y."/>
            <person name="Xu X."/>
            <person name="Zhang Y."/>
            <person name="Luo S."/>
            <person name="Chen H."/>
            <person name="Gao J."/>
            <person name="Mao Z."/>
            <person name="Pires J.C."/>
            <person name="Luo M."/>
            <person name="Kudrna D."/>
            <person name="Wing R.A."/>
            <person name="Meyers B.C."/>
            <person name="Yi K."/>
            <person name="Kong H."/>
            <person name="Lavrijsen P."/>
            <person name="Sunseri F."/>
            <person name="Falavigna A."/>
            <person name="Ye Y."/>
            <person name="Leebens-Mack J.H."/>
            <person name="Chen G."/>
        </authorList>
    </citation>
    <scope>NUCLEOTIDE SEQUENCE [LARGE SCALE GENOMIC DNA]</scope>
    <source>
        <strain evidence="4">cv. DH0086</strain>
    </source>
</reference>
<feature type="compositionally biased region" description="Basic residues" evidence="1">
    <location>
        <begin position="44"/>
        <end position="60"/>
    </location>
</feature>
<proteinExistence type="predicted"/>
<feature type="region of interest" description="Disordered" evidence="1">
    <location>
        <begin position="22"/>
        <end position="84"/>
    </location>
</feature>
<keyword evidence="4" id="KW-1185">Reference proteome</keyword>
<evidence type="ECO:0008006" key="5">
    <source>
        <dbReference type="Google" id="ProtNLM"/>
    </source>
</evidence>
<feature type="transmembrane region" description="Helical" evidence="2">
    <location>
        <begin position="275"/>
        <end position="292"/>
    </location>
</feature>